<evidence type="ECO:0000256" key="1">
    <source>
        <dbReference type="ARBA" id="ARBA00001947"/>
    </source>
</evidence>
<protein>
    <submittedName>
        <fullName evidence="4">Acetylornithine deacetylase</fullName>
        <ecNumber evidence="4">3.5.1.16</ecNumber>
    </submittedName>
</protein>
<reference evidence="4" key="1">
    <citation type="submission" date="2019-08" db="EMBL/GenBank/DDBJ databases">
        <authorList>
            <person name="Kucharzyk K."/>
            <person name="Murdoch R.W."/>
            <person name="Higgins S."/>
            <person name="Loffler F."/>
        </authorList>
    </citation>
    <scope>NUCLEOTIDE SEQUENCE</scope>
</reference>
<dbReference type="Gene3D" id="3.40.630.10">
    <property type="entry name" value="Zn peptidases"/>
    <property type="match status" value="1"/>
</dbReference>
<proteinExistence type="predicted"/>
<dbReference type="InterPro" id="IPR050072">
    <property type="entry name" value="Peptidase_M20A"/>
</dbReference>
<gene>
    <name evidence="4" type="primary">argE_14</name>
    <name evidence="4" type="ORF">SDC9_144740</name>
</gene>
<dbReference type="Gene3D" id="3.30.70.360">
    <property type="match status" value="1"/>
</dbReference>
<comment type="caution">
    <text evidence="4">The sequence shown here is derived from an EMBL/GenBank/DDBJ whole genome shotgun (WGS) entry which is preliminary data.</text>
</comment>
<sequence>MISGGAARNVVADNCRFTMDIRLVRGMTAEDALENVRAIIYKLNRNDPAFRAKADFMARYTRPTVIENDNPLVQSLLNNNKIVGQPSECRSFISPGDCWHFLKDGVTALMCGPGCLNDIHQSNEYAYVSEITAAAKVYALSAIDLCGLV</sequence>
<dbReference type="InterPro" id="IPR011650">
    <property type="entry name" value="Peptidase_M20_dimer"/>
</dbReference>
<dbReference type="Pfam" id="PF07687">
    <property type="entry name" value="M20_dimer"/>
    <property type="match status" value="1"/>
</dbReference>
<dbReference type="AlphaFoldDB" id="A0A645E7K3"/>
<dbReference type="EC" id="3.5.1.16" evidence="4"/>
<dbReference type="GO" id="GO:0008777">
    <property type="term" value="F:acetylornithine deacetylase activity"/>
    <property type="evidence" value="ECO:0007669"/>
    <property type="project" value="UniProtKB-EC"/>
</dbReference>
<dbReference type="PANTHER" id="PTHR43808:SF8">
    <property type="entry name" value="PEPTIDASE M20 DIMERISATION DOMAIN-CONTAINING PROTEIN"/>
    <property type="match status" value="1"/>
</dbReference>
<dbReference type="PANTHER" id="PTHR43808">
    <property type="entry name" value="ACETYLORNITHINE DEACETYLASE"/>
    <property type="match status" value="1"/>
</dbReference>
<dbReference type="EMBL" id="VSSQ01043830">
    <property type="protein sequence ID" value="MPM97566.1"/>
    <property type="molecule type" value="Genomic_DNA"/>
</dbReference>
<feature type="domain" description="Peptidase M20 dimerisation" evidence="3">
    <location>
        <begin position="1"/>
        <end position="47"/>
    </location>
</feature>
<accession>A0A645E7K3</accession>
<comment type="cofactor">
    <cofactor evidence="1">
        <name>Zn(2+)</name>
        <dbReference type="ChEBI" id="CHEBI:29105"/>
    </cofactor>
</comment>
<evidence type="ECO:0000259" key="3">
    <source>
        <dbReference type="Pfam" id="PF07687"/>
    </source>
</evidence>
<keyword evidence="4" id="KW-0378">Hydrolase</keyword>
<organism evidence="4">
    <name type="scientific">bioreactor metagenome</name>
    <dbReference type="NCBI Taxonomy" id="1076179"/>
    <lineage>
        <taxon>unclassified sequences</taxon>
        <taxon>metagenomes</taxon>
        <taxon>ecological metagenomes</taxon>
    </lineage>
</organism>
<evidence type="ECO:0000313" key="4">
    <source>
        <dbReference type="EMBL" id="MPM97566.1"/>
    </source>
</evidence>
<evidence type="ECO:0000256" key="2">
    <source>
        <dbReference type="ARBA" id="ARBA00022833"/>
    </source>
</evidence>
<dbReference type="SUPFAM" id="SSF53187">
    <property type="entry name" value="Zn-dependent exopeptidases"/>
    <property type="match status" value="1"/>
</dbReference>
<keyword evidence="2" id="KW-0862">Zinc</keyword>
<name>A0A645E7K3_9ZZZZ</name>